<dbReference type="InterPro" id="IPR001214">
    <property type="entry name" value="SET_dom"/>
</dbReference>
<comment type="caution">
    <text evidence="3">The sequence shown here is derived from an EMBL/GenBank/DDBJ whole genome shotgun (WGS) entry which is preliminary data.</text>
</comment>
<dbReference type="Pfam" id="PF00856">
    <property type="entry name" value="SET"/>
    <property type="match status" value="1"/>
</dbReference>
<evidence type="ECO:0000256" key="1">
    <source>
        <dbReference type="SAM" id="MobiDB-lite"/>
    </source>
</evidence>
<evidence type="ECO:0000313" key="3">
    <source>
        <dbReference type="EMBL" id="CAF9914787.1"/>
    </source>
</evidence>
<dbReference type="InterPro" id="IPR046341">
    <property type="entry name" value="SET_dom_sf"/>
</dbReference>
<organism evidence="3 4">
    <name type="scientific">Gomphillus americanus</name>
    <dbReference type="NCBI Taxonomy" id="1940652"/>
    <lineage>
        <taxon>Eukaryota</taxon>
        <taxon>Fungi</taxon>
        <taxon>Dikarya</taxon>
        <taxon>Ascomycota</taxon>
        <taxon>Pezizomycotina</taxon>
        <taxon>Lecanoromycetes</taxon>
        <taxon>OSLEUM clade</taxon>
        <taxon>Ostropomycetidae</taxon>
        <taxon>Ostropales</taxon>
        <taxon>Graphidaceae</taxon>
        <taxon>Gomphilloideae</taxon>
        <taxon>Gomphillus</taxon>
    </lineage>
</organism>
<proteinExistence type="predicted"/>
<keyword evidence="4" id="KW-1185">Reference proteome</keyword>
<dbReference type="SUPFAM" id="SSF82199">
    <property type="entry name" value="SET domain"/>
    <property type="match status" value="1"/>
</dbReference>
<dbReference type="AlphaFoldDB" id="A0A8H3EYC0"/>
<feature type="region of interest" description="Disordered" evidence="1">
    <location>
        <begin position="1"/>
        <end position="41"/>
    </location>
</feature>
<dbReference type="Gene3D" id="2.170.270.10">
    <property type="entry name" value="SET domain"/>
    <property type="match status" value="1"/>
</dbReference>
<reference evidence="3" key="1">
    <citation type="submission" date="2021-03" db="EMBL/GenBank/DDBJ databases">
        <authorList>
            <person name="Tagirdzhanova G."/>
        </authorList>
    </citation>
    <scope>NUCLEOTIDE SEQUENCE</scope>
</reference>
<evidence type="ECO:0000259" key="2">
    <source>
        <dbReference type="PROSITE" id="PS50280"/>
    </source>
</evidence>
<evidence type="ECO:0000313" key="4">
    <source>
        <dbReference type="Proteomes" id="UP000664169"/>
    </source>
</evidence>
<protein>
    <recommendedName>
        <fullName evidence="2">SET domain-containing protein</fullName>
    </recommendedName>
</protein>
<dbReference type="EMBL" id="CAJPDQ010000009">
    <property type="protein sequence ID" value="CAF9914787.1"/>
    <property type="molecule type" value="Genomic_DNA"/>
</dbReference>
<accession>A0A8H3EYC0</accession>
<dbReference type="PROSITE" id="PS50280">
    <property type="entry name" value="SET"/>
    <property type="match status" value="1"/>
</dbReference>
<gene>
    <name evidence="3" type="ORF">GOMPHAMPRED_008271</name>
</gene>
<feature type="domain" description="SET" evidence="2">
    <location>
        <begin position="106"/>
        <end position="245"/>
    </location>
</feature>
<dbReference type="OrthoDB" id="5792673at2759"/>
<dbReference type="Proteomes" id="UP000664169">
    <property type="component" value="Unassembled WGS sequence"/>
</dbReference>
<name>A0A8H3EYC0_9LECA</name>
<sequence length="279" mass="30663">MGNRRPSRTPNTQSKPPSSHKTKKPTDQTTGSHKGHQQQQQLLLPPPKLLTYTLPPLNWPSTLPYLASNHVSAQLEPEQLSLLSPAAVTASLSIPTLATYAPTRNPLVQIKQIADPAHPVYPQHGLFATRYIPAGTHIIDYTGLVHVCPQAECAMSDYDLAFLDRDAGLAIDGALMGNEGRFVNDWHGVREEGPNAVFEEYFVKAKDKGKEVWQARMGIWAKPVSSTERSVSGIAKGSEICVGYGKGWWRARRGLMELVEEKSEADLVIEDAGTSMQET</sequence>